<dbReference type="PANTHER" id="PTHR30346">
    <property type="entry name" value="TRANSCRIPTIONAL DUAL REGULATOR HCAR-RELATED"/>
    <property type="match status" value="1"/>
</dbReference>
<dbReference type="SUPFAM" id="SSF53850">
    <property type="entry name" value="Periplasmic binding protein-like II"/>
    <property type="match status" value="1"/>
</dbReference>
<evidence type="ECO:0000256" key="2">
    <source>
        <dbReference type="ARBA" id="ARBA00023015"/>
    </source>
</evidence>
<evidence type="ECO:0000313" key="8">
    <source>
        <dbReference type="Proteomes" id="UP000298325"/>
    </source>
</evidence>
<dbReference type="PRINTS" id="PR00039">
    <property type="entry name" value="HTHLYSR"/>
</dbReference>
<dbReference type="OrthoDB" id="9775392at2"/>
<evidence type="ECO:0000256" key="4">
    <source>
        <dbReference type="ARBA" id="ARBA00023159"/>
    </source>
</evidence>
<proteinExistence type="inferred from homology"/>
<dbReference type="Gene3D" id="1.10.10.10">
    <property type="entry name" value="Winged helix-like DNA-binding domain superfamily/Winged helix DNA-binding domain"/>
    <property type="match status" value="1"/>
</dbReference>
<dbReference type="RefSeq" id="WP_135804450.1">
    <property type="nucleotide sequence ID" value="NZ_SRPF01000006.1"/>
</dbReference>
<dbReference type="Gene3D" id="3.40.190.10">
    <property type="entry name" value="Periplasmic binding protein-like II"/>
    <property type="match status" value="2"/>
</dbReference>
<dbReference type="CDD" id="cd08411">
    <property type="entry name" value="PBP2_OxyR"/>
    <property type="match status" value="1"/>
</dbReference>
<dbReference type="InterPro" id="IPR005119">
    <property type="entry name" value="LysR_subst-bd"/>
</dbReference>
<keyword evidence="3" id="KW-0238">DNA-binding</keyword>
<organism evidence="7 8">
    <name type="scientific">Marinobacter confluentis</name>
    <dbReference type="NCBI Taxonomy" id="1697557"/>
    <lineage>
        <taxon>Bacteria</taxon>
        <taxon>Pseudomonadati</taxon>
        <taxon>Pseudomonadota</taxon>
        <taxon>Gammaproteobacteria</taxon>
        <taxon>Pseudomonadales</taxon>
        <taxon>Marinobacteraceae</taxon>
        <taxon>Marinobacter</taxon>
    </lineage>
</organism>
<reference evidence="7 8" key="1">
    <citation type="submission" date="2019-04" db="EMBL/GenBank/DDBJ databases">
        <authorList>
            <person name="Park S."/>
            <person name="Yoon J.-H."/>
        </authorList>
    </citation>
    <scope>NUCLEOTIDE SEQUENCE [LARGE SCALE GENOMIC DNA]</scope>
    <source>
        <strain evidence="7 8">HJM-18</strain>
    </source>
</reference>
<dbReference type="InterPro" id="IPR000847">
    <property type="entry name" value="LysR_HTH_N"/>
</dbReference>
<sequence>MTLTELRYVVTLARERHFGRAAERCHVSQPTLSVAVKKLEDELGIPLFERSKNSIRVTETGKRIIEQSQRVLDQVSLIRDMAQDGKNQLNAPLKVGAIYTIGPYLFPHLLPELRRGAPDMPLYIEENYTATLRQKLRQSELDAIIIALPFEEPEVVTLPLYDEPFVVLLPGGHPLTKHESLTAEQLAQEQLLLLGPGHCFRDQVLESCPPLVAAVSRPKAANAKSPALVTEGSSLETIRHMVASGLGITVLPLSAATAMQYDEDILAVRPFAQPVPYRTVALAWRVTFPRPKAIDVLSLAASQCRVIEKARLKKAADAAASATSS</sequence>
<dbReference type="Proteomes" id="UP000298325">
    <property type="component" value="Unassembled WGS sequence"/>
</dbReference>
<comment type="similarity">
    <text evidence="1">Belongs to the LysR transcriptional regulatory family.</text>
</comment>
<dbReference type="Pfam" id="PF00126">
    <property type="entry name" value="HTH_1"/>
    <property type="match status" value="1"/>
</dbReference>
<dbReference type="AlphaFoldDB" id="A0A4Z1B9P5"/>
<dbReference type="EMBL" id="SRPF01000006">
    <property type="protein sequence ID" value="TGN38322.1"/>
    <property type="molecule type" value="Genomic_DNA"/>
</dbReference>
<keyword evidence="5" id="KW-0804">Transcription</keyword>
<evidence type="ECO:0000256" key="5">
    <source>
        <dbReference type="ARBA" id="ARBA00023163"/>
    </source>
</evidence>
<evidence type="ECO:0000256" key="3">
    <source>
        <dbReference type="ARBA" id="ARBA00023125"/>
    </source>
</evidence>
<dbReference type="Pfam" id="PF03466">
    <property type="entry name" value="LysR_substrate"/>
    <property type="match status" value="1"/>
</dbReference>
<protein>
    <submittedName>
        <fullName evidence="7">Hydrogen peroxide-inducible genes activator</fullName>
    </submittedName>
</protein>
<dbReference type="GO" id="GO:0032993">
    <property type="term" value="C:protein-DNA complex"/>
    <property type="evidence" value="ECO:0007669"/>
    <property type="project" value="TreeGrafter"/>
</dbReference>
<keyword evidence="8" id="KW-1185">Reference proteome</keyword>
<keyword evidence="2" id="KW-0805">Transcription regulation</keyword>
<name>A0A4Z1B9P5_9GAMM</name>
<dbReference type="PANTHER" id="PTHR30346:SF26">
    <property type="entry name" value="HYDROGEN PEROXIDE-INDUCIBLE GENES ACTIVATOR"/>
    <property type="match status" value="1"/>
</dbReference>
<dbReference type="GO" id="GO:0003677">
    <property type="term" value="F:DNA binding"/>
    <property type="evidence" value="ECO:0007669"/>
    <property type="project" value="UniProtKB-KW"/>
</dbReference>
<feature type="domain" description="HTH lysR-type" evidence="6">
    <location>
        <begin position="1"/>
        <end position="58"/>
    </location>
</feature>
<evidence type="ECO:0000259" key="6">
    <source>
        <dbReference type="PROSITE" id="PS50931"/>
    </source>
</evidence>
<dbReference type="InterPro" id="IPR036388">
    <property type="entry name" value="WH-like_DNA-bd_sf"/>
</dbReference>
<accession>A0A4Z1B9P5</accession>
<dbReference type="GO" id="GO:0003700">
    <property type="term" value="F:DNA-binding transcription factor activity"/>
    <property type="evidence" value="ECO:0007669"/>
    <property type="project" value="InterPro"/>
</dbReference>
<evidence type="ECO:0000256" key="1">
    <source>
        <dbReference type="ARBA" id="ARBA00009437"/>
    </source>
</evidence>
<evidence type="ECO:0000313" key="7">
    <source>
        <dbReference type="EMBL" id="TGN38322.1"/>
    </source>
</evidence>
<keyword evidence="4" id="KW-0010">Activator</keyword>
<dbReference type="FunFam" id="1.10.10.10:FF:000001">
    <property type="entry name" value="LysR family transcriptional regulator"/>
    <property type="match status" value="1"/>
</dbReference>
<dbReference type="SUPFAM" id="SSF46785">
    <property type="entry name" value="Winged helix' DNA-binding domain"/>
    <property type="match status" value="1"/>
</dbReference>
<comment type="caution">
    <text evidence="7">The sequence shown here is derived from an EMBL/GenBank/DDBJ whole genome shotgun (WGS) entry which is preliminary data.</text>
</comment>
<gene>
    <name evidence="7" type="ORF">E5Q11_15955</name>
</gene>
<dbReference type="InterPro" id="IPR036390">
    <property type="entry name" value="WH_DNA-bd_sf"/>
</dbReference>
<dbReference type="PROSITE" id="PS50931">
    <property type="entry name" value="HTH_LYSR"/>
    <property type="match status" value="1"/>
</dbReference>